<comment type="catalytic activity">
    <reaction evidence="10">
        <text>Mg(2+)(in) = Mg(2+)(out)</text>
        <dbReference type="Rhea" id="RHEA:29827"/>
        <dbReference type="ChEBI" id="CHEBI:18420"/>
    </reaction>
</comment>
<comment type="subcellular location">
    <subcellularLocation>
        <location evidence="1">Cell membrane</location>
        <topology evidence="1">Multi-pass membrane protein</topology>
    </subcellularLocation>
    <subcellularLocation>
        <location evidence="12">Membrane</location>
        <topology evidence="12">Multi-pass membrane protein</topology>
    </subcellularLocation>
</comment>
<dbReference type="GO" id="GO:0015095">
    <property type="term" value="F:magnesium ion transmembrane transporter activity"/>
    <property type="evidence" value="ECO:0007669"/>
    <property type="project" value="UniProtKB-UniRule"/>
</dbReference>
<dbReference type="GO" id="GO:0015087">
    <property type="term" value="F:cobalt ion transmembrane transporter activity"/>
    <property type="evidence" value="ECO:0007669"/>
    <property type="project" value="UniProtKB-UniRule"/>
</dbReference>
<dbReference type="OrthoDB" id="9803416at2"/>
<dbReference type="Gene3D" id="1.20.58.340">
    <property type="entry name" value="Magnesium transport protein CorA, transmembrane region"/>
    <property type="match status" value="2"/>
</dbReference>
<evidence type="ECO:0000256" key="9">
    <source>
        <dbReference type="ARBA" id="ARBA00023136"/>
    </source>
</evidence>
<dbReference type="InterPro" id="IPR002523">
    <property type="entry name" value="MgTranspt_CorA/ZnTranspt_ZntB"/>
</dbReference>
<dbReference type="Proteomes" id="UP000275461">
    <property type="component" value="Unassembled WGS sequence"/>
</dbReference>
<accession>A0A498C6Z6</accession>
<dbReference type="PANTHER" id="PTHR46494:SF1">
    <property type="entry name" value="CORA FAMILY METAL ION TRANSPORTER (EUROFUNG)"/>
    <property type="match status" value="1"/>
</dbReference>
<keyword evidence="6 12" id="KW-0460">Magnesium</keyword>
<dbReference type="Gene3D" id="3.30.460.20">
    <property type="entry name" value="CorA soluble domain-like"/>
    <property type="match status" value="1"/>
</dbReference>
<dbReference type="InterPro" id="IPR045863">
    <property type="entry name" value="CorA_TM1_TM2"/>
</dbReference>
<comment type="function">
    <text evidence="11">Mediates influx of magnesium ions. Alternates between open and closed states. Activated by low cytoplasmic Mg(2+) levels. Inactive when cytoplasmic Mg(2+) levels are high.</text>
</comment>
<dbReference type="SUPFAM" id="SSF143865">
    <property type="entry name" value="CorA soluble domain-like"/>
    <property type="match status" value="1"/>
</dbReference>
<dbReference type="InterPro" id="IPR045861">
    <property type="entry name" value="CorA_cytoplasmic_dom"/>
</dbReference>
<keyword evidence="5 12" id="KW-0812">Transmembrane</keyword>
<evidence type="ECO:0000256" key="2">
    <source>
        <dbReference type="ARBA" id="ARBA00009765"/>
    </source>
</evidence>
<proteinExistence type="inferred from homology"/>
<comment type="similarity">
    <text evidence="2 12">Belongs to the CorA metal ion transporter (MIT) (TC 1.A.35) family.</text>
</comment>
<dbReference type="InterPro" id="IPR004488">
    <property type="entry name" value="Mg/Co-transport_prot_CorA"/>
</dbReference>
<evidence type="ECO:0000256" key="10">
    <source>
        <dbReference type="ARBA" id="ARBA00034269"/>
    </source>
</evidence>
<comment type="caution">
    <text evidence="14">The sequence shown here is derived from an EMBL/GenBank/DDBJ whole genome shotgun (WGS) entry which is preliminary data.</text>
</comment>
<keyword evidence="8 12" id="KW-0406">Ion transport</keyword>
<dbReference type="SUPFAM" id="SSF144083">
    <property type="entry name" value="Magnesium transport protein CorA, transmembrane region"/>
    <property type="match status" value="1"/>
</dbReference>
<gene>
    <name evidence="12" type="primary">corA</name>
    <name evidence="14" type="ORF">DFR31_1610</name>
</gene>
<keyword evidence="9 12" id="KW-0472">Membrane</keyword>
<reference evidence="14 15" key="1">
    <citation type="submission" date="2018-10" db="EMBL/GenBank/DDBJ databases">
        <title>Genomic Encyclopedia of Type Strains, Phase IV (KMG-IV): sequencing the most valuable type-strain genomes for metagenomic binning, comparative biology and taxonomic classification.</title>
        <authorList>
            <person name="Goeker M."/>
        </authorList>
    </citation>
    <scope>NUCLEOTIDE SEQUENCE [LARGE SCALE GENOMIC DNA]</scope>
    <source>
        <strain evidence="14 15">DSM 12769</strain>
    </source>
</reference>
<feature type="region of interest" description="Disordered" evidence="13">
    <location>
        <begin position="1"/>
        <end position="21"/>
    </location>
</feature>
<keyword evidence="3 12" id="KW-0813">Transport</keyword>
<keyword evidence="7 12" id="KW-1133">Transmembrane helix</keyword>
<evidence type="ECO:0000313" key="14">
    <source>
        <dbReference type="EMBL" id="RLK51665.1"/>
    </source>
</evidence>
<dbReference type="FunFam" id="1.20.58.340:FF:000004">
    <property type="entry name" value="Magnesium transport protein CorA"/>
    <property type="match status" value="1"/>
</dbReference>
<protein>
    <recommendedName>
        <fullName evidence="12">Magnesium transport protein CorA</fullName>
    </recommendedName>
</protein>
<evidence type="ECO:0000256" key="3">
    <source>
        <dbReference type="ARBA" id="ARBA00022448"/>
    </source>
</evidence>
<dbReference type="GO" id="GO:0005886">
    <property type="term" value="C:plasma membrane"/>
    <property type="evidence" value="ECO:0007669"/>
    <property type="project" value="UniProtKB-SubCell"/>
</dbReference>
<dbReference type="RefSeq" id="WP_121442059.1">
    <property type="nucleotide sequence ID" value="NZ_RCDA01000001.1"/>
</dbReference>
<evidence type="ECO:0000256" key="13">
    <source>
        <dbReference type="SAM" id="MobiDB-lite"/>
    </source>
</evidence>
<dbReference type="EMBL" id="RCDA01000001">
    <property type="protein sequence ID" value="RLK51665.1"/>
    <property type="molecule type" value="Genomic_DNA"/>
</dbReference>
<feature type="transmembrane region" description="Helical" evidence="12">
    <location>
        <begin position="295"/>
        <end position="313"/>
    </location>
</feature>
<evidence type="ECO:0000256" key="6">
    <source>
        <dbReference type="ARBA" id="ARBA00022842"/>
    </source>
</evidence>
<keyword evidence="4 12" id="KW-1003">Cell membrane</keyword>
<sequence>MAYFDKRYHPPGTAPGTLAGDDSGAATVHLMDYSPDRLAERADATVAECTPALHQDQTVTWVHVQGRPHPELLQEIGNAFGLHHLAMEDVLNRGQRAKVEDYGGQLFVVLASPCWHDSGEGVRLAIEQVSLFLGDHYVVSFAEGAEDPFEPVRQRLRGVVGRFRRAGADYLLYALVDLVVDQGFPALERLGDELEAVEDVVLDEADGRASARLHRLRAAALQLRRALWPQREATAYLSRDETALVHETTRLHLRDCHDHAVQMIEMLEAYREMATHLLDVQLTRLNHRLSESMRMLTIVATLFIPPTFIVGVYGMNFDPDASRWNMPELAWPFGYLFAWGVILMTIGLLFWWMRRRGL</sequence>
<dbReference type="GO" id="GO:0050897">
    <property type="term" value="F:cobalt ion binding"/>
    <property type="evidence" value="ECO:0007669"/>
    <property type="project" value="TreeGrafter"/>
</dbReference>
<evidence type="ECO:0000256" key="12">
    <source>
        <dbReference type="RuleBase" id="RU362010"/>
    </source>
</evidence>
<dbReference type="GO" id="GO:0000287">
    <property type="term" value="F:magnesium ion binding"/>
    <property type="evidence" value="ECO:0007669"/>
    <property type="project" value="TreeGrafter"/>
</dbReference>
<keyword evidence="15" id="KW-1185">Reference proteome</keyword>
<evidence type="ECO:0000256" key="5">
    <source>
        <dbReference type="ARBA" id="ARBA00022692"/>
    </source>
</evidence>
<dbReference type="CDD" id="cd12828">
    <property type="entry name" value="TmCorA-like_1"/>
    <property type="match status" value="1"/>
</dbReference>
<evidence type="ECO:0000256" key="11">
    <source>
        <dbReference type="ARBA" id="ARBA00045497"/>
    </source>
</evidence>
<dbReference type="NCBIfam" id="TIGR00383">
    <property type="entry name" value="corA"/>
    <property type="match status" value="1"/>
</dbReference>
<feature type="transmembrane region" description="Helical" evidence="12">
    <location>
        <begin position="333"/>
        <end position="353"/>
    </location>
</feature>
<dbReference type="PANTHER" id="PTHR46494">
    <property type="entry name" value="CORA FAMILY METAL ION TRANSPORTER (EUROFUNG)"/>
    <property type="match status" value="1"/>
</dbReference>
<evidence type="ECO:0000256" key="7">
    <source>
        <dbReference type="ARBA" id="ARBA00022989"/>
    </source>
</evidence>
<evidence type="ECO:0000256" key="1">
    <source>
        <dbReference type="ARBA" id="ARBA00004651"/>
    </source>
</evidence>
<evidence type="ECO:0000256" key="8">
    <source>
        <dbReference type="ARBA" id="ARBA00023065"/>
    </source>
</evidence>
<organism evidence="14 15">
    <name type="scientific">Alkalispirillum mobile</name>
    <dbReference type="NCBI Taxonomy" id="85925"/>
    <lineage>
        <taxon>Bacteria</taxon>
        <taxon>Pseudomonadati</taxon>
        <taxon>Pseudomonadota</taxon>
        <taxon>Gammaproteobacteria</taxon>
        <taxon>Chromatiales</taxon>
        <taxon>Ectothiorhodospiraceae</taxon>
        <taxon>Alkalispirillum</taxon>
    </lineage>
</organism>
<evidence type="ECO:0000256" key="4">
    <source>
        <dbReference type="ARBA" id="ARBA00022475"/>
    </source>
</evidence>
<dbReference type="Pfam" id="PF01544">
    <property type="entry name" value="CorA"/>
    <property type="match status" value="1"/>
</dbReference>
<dbReference type="AlphaFoldDB" id="A0A498C6Z6"/>
<name>A0A498C6Z6_9GAMM</name>
<evidence type="ECO:0000313" key="15">
    <source>
        <dbReference type="Proteomes" id="UP000275461"/>
    </source>
</evidence>